<keyword evidence="5" id="KW-1185">Reference proteome</keyword>
<dbReference type="AlphaFoldDB" id="A0A6I4IAL3"/>
<organism evidence="4 5">
    <name type="scientific">Mucilaginibacter aquatilis</name>
    <dbReference type="NCBI Taxonomy" id="1517760"/>
    <lineage>
        <taxon>Bacteria</taxon>
        <taxon>Pseudomonadati</taxon>
        <taxon>Bacteroidota</taxon>
        <taxon>Sphingobacteriia</taxon>
        <taxon>Sphingobacteriales</taxon>
        <taxon>Sphingobacteriaceae</taxon>
        <taxon>Mucilaginibacter</taxon>
    </lineage>
</organism>
<dbReference type="PANTHER" id="PTHR30273:SF2">
    <property type="entry name" value="PROTEIN FECR"/>
    <property type="match status" value="1"/>
</dbReference>
<proteinExistence type="predicted"/>
<dbReference type="EMBL" id="WQLA01000004">
    <property type="protein sequence ID" value="MVN91987.1"/>
    <property type="molecule type" value="Genomic_DNA"/>
</dbReference>
<feature type="domain" description="FecR protein" evidence="2">
    <location>
        <begin position="132"/>
        <end position="222"/>
    </location>
</feature>
<evidence type="ECO:0000313" key="5">
    <source>
        <dbReference type="Proteomes" id="UP000434850"/>
    </source>
</evidence>
<gene>
    <name evidence="4" type="ORF">GO816_12690</name>
</gene>
<keyword evidence="1" id="KW-0472">Membrane</keyword>
<evidence type="ECO:0000259" key="3">
    <source>
        <dbReference type="Pfam" id="PF16344"/>
    </source>
</evidence>
<dbReference type="Proteomes" id="UP000434850">
    <property type="component" value="Unassembled WGS sequence"/>
</dbReference>
<comment type="caution">
    <text evidence="4">The sequence shown here is derived from an EMBL/GenBank/DDBJ whole genome shotgun (WGS) entry which is preliminary data.</text>
</comment>
<dbReference type="GO" id="GO:0016989">
    <property type="term" value="F:sigma factor antagonist activity"/>
    <property type="evidence" value="ECO:0007669"/>
    <property type="project" value="TreeGrafter"/>
</dbReference>
<reference evidence="4 5" key="1">
    <citation type="submission" date="2019-12" db="EMBL/GenBank/DDBJ databases">
        <title>Mucilaginibacter sp. HME9299 genome sequencing and assembly.</title>
        <authorList>
            <person name="Kang H."/>
            <person name="Kim H."/>
            <person name="Joh K."/>
        </authorList>
    </citation>
    <scope>NUCLEOTIDE SEQUENCE [LARGE SCALE GENOMIC DNA]</scope>
    <source>
        <strain evidence="4 5">HME9299</strain>
    </source>
</reference>
<evidence type="ECO:0000259" key="2">
    <source>
        <dbReference type="Pfam" id="PF04773"/>
    </source>
</evidence>
<feature type="domain" description="Protein FecR C-terminal" evidence="3">
    <location>
        <begin position="281"/>
        <end position="348"/>
    </location>
</feature>
<sequence>MQPTPAQIIKYFKRECTSHEAELVHQYLLAHPEVLEEYVGEKEWNDLALYGSPKTSRTEKMLGNILLGIERHSEQKVRLINPAIVNALAACLCIAVNILLWVHFNQVTKAKPVPFAAKVTKQLNWKITRNKANHELSILLDDGSHIVMEPKATIRYTVPFKRNAREIYLKGVARFHVAKDRSRRFTVYAGPLATTALGTVFKITAKPNSIQTKVKLLSGKVKVVQFQNPEPESQAVYLLPGKELVFNNKHQSLIVSAFNLNPVKAKFAVQAGKTIIKGDTLNFTNQQLPLGINKIEETYNVHIQSRVSLKKYYFTGEFNTRTESLNNVLGTITALNKLHFNMQPDSTYIITKK</sequence>
<dbReference type="InterPro" id="IPR006860">
    <property type="entry name" value="FecR"/>
</dbReference>
<dbReference type="Gene3D" id="3.55.50.30">
    <property type="match status" value="1"/>
</dbReference>
<dbReference type="InterPro" id="IPR012373">
    <property type="entry name" value="Ferrdict_sens_TM"/>
</dbReference>
<dbReference type="Pfam" id="PF04773">
    <property type="entry name" value="FecR"/>
    <property type="match status" value="1"/>
</dbReference>
<evidence type="ECO:0000256" key="1">
    <source>
        <dbReference type="SAM" id="Phobius"/>
    </source>
</evidence>
<name>A0A6I4IAL3_9SPHI</name>
<dbReference type="PANTHER" id="PTHR30273">
    <property type="entry name" value="PERIPLASMIC SIGNAL SENSOR AND SIGMA FACTOR ACTIVATOR FECR-RELATED"/>
    <property type="match status" value="1"/>
</dbReference>
<dbReference type="OrthoDB" id="934696at2"/>
<dbReference type="Gene3D" id="2.60.120.1440">
    <property type="match status" value="1"/>
</dbReference>
<dbReference type="Pfam" id="PF16344">
    <property type="entry name" value="FecR_C"/>
    <property type="match status" value="1"/>
</dbReference>
<protein>
    <submittedName>
        <fullName evidence="4">DUF4974 domain-containing protein</fullName>
    </submittedName>
</protein>
<dbReference type="RefSeq" id="WP_157542299.1">
    <property type="nucleotide sequence ID" value="NZ_WQLA01000004.1"/>
</dbReference>
<evidence type="ECO:0000313" key="4">
    <source>
        <dbReference type="EMBL" id="MVN91987.1"/>
    </source>
</evidence>
<keyword evidence="1" id="KW-1133">Transmembrane helix</keyword>
<accession>A0A6I4IAL3</accession>
<keyword evidence="1" id="KW-0812">Transmembrane</keyword>
<dbReference type="InterPro" id="IPR032508">
    <property type="entry name" value="FecR_C"/>
</dbReference>
<feature type="transmembrane region" description="Helical" evidence="1">
    <location>
        <begin position="83"/>
        <end position="104"/>
    </location>
</feature>